<accession>A0ABR1BTG3</accession>
<keyword evidence="3" id="KW-1185">Reference proteome</keyword>
<organism evidence="2 3">
    <name type="scientific">Necator americanus</name>
    <name type="common">Human hookworm</name>
    <dbReference type="NCBI Taxonomy" id="51031"/>
    <lineage>
        <taxon>Eukaryota</taxon>
        <taxon>Metazoa</taxon>
        <taxon>Ecdysozoa</taxon>
        <taxon>Nematoda</taxon>
        <taxon>Chromadorea</taxon>
        <taxon>Rhabditida</taxon>
        <taxon>Rhabditina</taxon>
        <taxon>Rhabditomorpha</taxon>
        <taxon>Strongyloidea</taxon>
        <taxon>Ancylostomatidae</taxon>
        <taxon>Bunostominae</taxon>
        <taxon>Necator</taxon>
    </lineage>
</organism>
<feature type="region of interest" description="Disordered" evidence="1">
    <location>
        <begin position="42"/>
        <end position="62"/>
    </location>
</feature>
<evidence type="ECO:0000256" key="1">
    <source>
        <dbReference type="SAM" id="MobiDB-lite"/>
    </source>
</evidence>
<proteinExistence type="predicted"/>
<evidence type="ECO:0000313" key="2">
    <source>
        <dbReference type="EMBL" id="KAK6728622.1"/>
    </source>
</evidence>
<sequence length="108" mass="12260">MPDKGVCPVRPALRERERSGWRRRVFISRALDDGEQQLLSTENFHTGSVSPRETHASTASLKRAGNFCSPPSPWNLEDENSRLGGTISMCRTELTFFFGRQRIKSMCD</sequence>
<dbReference type="EMBL" id="JAVFWL010000001">
    <property type="protein sequence ID" value="KAK6728622.1"/>
    <property type="molecule type" value="Genomic_DNA"/>
</dbReference>
<gene>
    <name evidence="2" type="primary">Necator_chrI.g2082</name>
    <name evidence="2" type="ORF">RB195_005956</name>
</gene>
<feature type="compositionally biased region" description="Polar residues" evidence="1">
    <location>
        <begin position="42"/>
        <end position="60"/>
    </location>
</feature>
<protein>
    <submittedName>
        <fullName evidence="2">Uncharacterized protein</fullName>
    </submittedName>
</protein>
<evidence type="ECO:0000313" key="3">
    <source>
        <dbReference type="Proteomes" id="UP001303046"/>
    </source>
</evidence>
<comment type="caution">
    <text evidence="2">The sequence shown here is derived from an EMBL/GenBank/DDBJ whole genome shotgun (WGS) entry which is preliminary data.</text>
</comment>
<dbReference type="Proteomes" id="UP001303046">
    <property type="component" value="Unassembled WGS sequence"/>
</dbReference>
<name>A0ABR1BTG3_NECAM</name>
<reference evidence="2 3" key="1">
    <citation type="submission" date="2023-08" db="EMBL/GenBank/DDBJ databases">
        <title>A Necator americanus chromosomal reference genome.</title>
        <authorList>
            <person name="Ilik V."/>
            <person name="Petrzelkova K.J."/>
            <person name="Pardy F."/>
            <person name="Fuh T."/>
            <person name="Niatou-Singa F.S."/>
            <person name="Gouil Q."/>
            <person name="Baker L."/>
            <person name="Ritchie M.E."/>
            <person name="Jex A.R."/>
            <person name="Gazzola D."/>
            <person name="Li H."/>
            <person name="Toshio Fujiwara R."/>
            <person name="Zhan B."/>
            <person name="Aroian R.V."/>
            <person name="Pafco B."/>
            <person name="Schwarz E.M."/>
        </authorList>
    </citation>
    <scope>NUCLEOTIDE SEQUENCE [LARGE SCALE GENOMIC DNA]</scope>
    <source>
        <strain evidence="2 3">Aroian</strain>
        <tissue evidence="2">Whole animal</tissue>
    </source>
</reference>